<name>A0A812ARA8_ACAPH</name>
<dbReference type="PANTHER" id="PTHR45786">
    <property type="entry name" value="DNA BINDING PROTEIN-LIKE"/>
    <property type="match status" value="1"/>
</dbReference>
<sequence>MGIIPENDTDQDNHPRKDIRMSLQQVLHETNSYIRSFKYALENNTSSDFIVIDADKRPQEEHERRYNALASNEVSVIVSGDQHKRSDIVIESRGSGVRRISETHRSYEALQYPLLFPYGEDGFPIHERFPAIVPLLVHDELRYFSADKAMDVAVRTEDTALTAFFTLCRHGLYCTQTCLHTTCGQKRTPGLSGSAGPTSRAIQASEKTPHSEGFSRSTITTGMF</sequence>
<dbReference type="EMBL" id="CAHIKZ030000125">
    <property type="protein sequence ID" value="CAE1153926.1"/>
    <property type="molecule type" value="Genomic_DNA"/>
</dbReference>
<evidence type="ECO:0000313" key="3">
    <source>
        <dbReference type="Proteomes" id="UP000597762"/>
    </source>
</evidence>
<feature type="compositionally biased region" description="Polar residues" evidence="1">
    <location>
        <begin position="195"/>
        <end position="206"/>
    </location>
</feature>
<proteinExistence type="predicted"/>
<accession>A0A812ARA8</accession>
<organism evidence="2 3">
    <name type="scientific">Acanthosepion pharaonis</name>
    <name type="common">Pharaoh cuttlefish</name>
    <name type="synonym">Sepia pharaonis</name>
    <dbReference type="NCBI Taxonomy" id="158019"/>
    <lineage>
        <taxon>Eukaryota</taxon>
        <taxon>Metazoa</taxon>
        <taxon>Spiralia</taxon>
        <taxon>Lophotrochozoa</taxon>
        <taxon>Mollusca</taxon>
        <taxon>Cephalopoda</taxon>
        <taxon>Coleoidea</taxon>
        <taxon>Decapodiformes</taxon>
        <taxon>Sepiida</taxon>
        <taxon>Sepiina</taxon>
        <taxon>Sepiidae</taxon>
        <taxon>Acanthosepion</taxon>
    </lineage>
</organism>
<reference evidence="2" key="1">
    <citation type="submission" date="2021-01" db="EMBL/GenBank/DDBJ databases">
        <authorList>
            <person name="Li R."/>
            <person name="Bekaert M."/>
        </authorList>
    </citation>
    <scope>NUCLEOTIDE SEQUENCE</scope>
    <source>
        <strain evidence="2">Farmed</strain>
    </source>
</reference>
<dbReference type="AlphaFoldDB" id="A0A812ARA8"/>
<protein>
    <submittedName>
        <fullName evidence="2">Uncharacterized protein</fullName>
    </submittedName>
</protein>
<dbReference type="PANTHER" id="PTHR45786:SF74">
    <property type="entry name" value="ATP-DEPENDENT DNA HELICASE"/>
    <property type="match status" value="1"/>
</dbReference>
<keyword evidence="3" id="KW-1185">Reference proteome</keyword>
<feature type="compositionally biased region" description="Polar residues" evidence="1">
    <location>
        <begin position="214"/>
        <end position="224"/>
    </location>
</feature>
<evidence type="ECO:0000256" key="1">
    <source>
        <dbReference type="SAM" id="MobiDB-lite"/>
    </source>
</evidence>
<dbReference type="Proteomes" id="UP000597762">
    <property type="component" value="Unassembled WGS sequence"/>
</dbReference>
<gene>
    <name evidence="2" type="ORF">SPHA_4067</name>
</gene>
<comment type="caution">
    <text evidence="2">The sequence shown here is derived from an EMBL/GenBank/DDBJ whole genome shotgun (WGS) entry which is preliminary data.</text>
</comment>
<dbReference type="OrthoDB" id="6128111at2759"/>
<evidence type="ECO:0000313" key="2">
    <source>
        <dbReference type="EMBL" id="CAE1153926.1"/>
    </source>
</evidence>
<feature type="region of interest" description="Disordered" evidence="1">
    <location>
        <begin position="186"/>
        <end position="224"/>
    </location>
</feature>